<evidence type="ECO:0000313" key="4">
    <source>
        <dbReference type="Proteomes" id="UP000594454"/>
    </source>
</evidence>
<dbReference type="EMBL" id="LR899012">
    <property type="protein sequence ID" value="CAD7088069.1"/>
    <property type="molecule type" value="Genomic_DNA"/>
</dbReference>
<dbReference type="FunCoup" id="A0A7R8UVX4">
    <property type="interactions" value="5"/>
</dbReference>
<dbReference type="GO" id="GO:0032053">
    <property type="term" value="P:ciliary basal body organization"/>
    <property type="evidence" value="ECO:0007669"/>
    <property type="project" value="TreeGrafter"/>
</dbReference>
<dbReference type="PANTHER" id="PTHR31691:SF1">
    <property type="entry name" value="ROTATIN"/>
    <property type="match status" value="1"/>
</dbReference>
<dbReference type="PANTHER" id="PTHR31691">
    <property type="entry name" value="ROTATIN"/>
    <property type="match status" value="1"/>
</dbReference>
<dbReference type="InterPro" id="IPR030791">
    <property type="entry name" value="Rotatin"/>
</dbReference>
<dbReference type="SUPFAM" id="SSF48371">
    <property type="entry name" value="ARM repeat"/>
    <property type="match status" value="2"/>
</dbReference>
<dbReference type="Gene3D" id="1.25.10.10">
    <property type="entry name" value="Leucine-rich Repeat Variant"/>
    <property type="match status" value="1"/>
</dbReference>
<dbReference type="InParanoid" id="A0A7R8UVX4"/>
<accession>A0A7R8UVX4</accession>
<reference evidence="3 4" key="1">
    <citation type="submission" date="2020-11" db="EMBL/GenBank/DDBJ databases">
        <authorList>
            <person name="Wallbank WR R."/>
            <person name="Pardo Diaz C."/>
            <person name="Kozak K."/>
            <person name="Martin S."/>
            <person name="Jiggins C."/>
            <person name="Moest M."/>
            <person name="Warren A I."/>
            <person name="Generalovic N T."/>
            <person name="Byers J.R.P. K."/>
            <person name="Montejo-Kovacevich G."/>
            <person name="Yen C E."/>
        </authorList>
    </citation>
    <scope>NUCLEOTIDE SEQUENCE [LARGE SCALE GENOMIC DNA]</scope>
</reference>
<dbReference type="GO" id="GO:0005814">
    <property type="term" value="C:centriole"/>
    <property type="evidence" value="ECO:0007669"/>
    <property type="project" value="TreeGrafter"/>
</dbReference>
<dbReference type="GO" id="GO:0005813">
    <property type="term" value="C:centrosome"/>
    <property type="evidence" value="ECO:0007669"/>
    <property type="project" value="InterPro"/>
</dbReference>
<evidence type="ECO:0000256" key="1">
    <source>
        <dbReference type="PROSITE-ProRule" id="PRU00259"/>
    </source>
</evidence>
<gene>
    <name evidence="3" type="ORF">HERILL_LOCUS10727</name>
</gene>
<dbReference type="Pfam" id="PF14726">
    <property type="entry name" value="RTTN_N"/>
    <property type="match status" value="1"/>
</dbReference>
<dbReference type="InterPro" id="IPR029249">
    <property type="entry name" value="Rotatin_N"/>
</dbReference>
<dbReference type="PROSITE" id="PS50176">
    <property type="entry name" value="ARM_REPEAT"/>
    <property type="match status" value="1"/>
</dbReference>
<protein>
    <recommendedName>
        <fullName evidence="2">Rotatin N-terminal domain-containing protein</fullName>
    </recommendedName>
</protein>
<dbReference type="GO" id="GO:0036064">
    <property type="term" value="C:ciliary basal body"/>
    <property type="evidence" value="ECO:0007669"/>
    <property type="project" value="InterPro"/>
</dbReference>
<feature type="domain" description="Rotatin N-terminal" evidence="2">
    <location>
        <begin position="7"/>
        <end position="104"/>
    </location>
</feature>
<proteinExistence type="predicted"/>
<evidence type="ECO:0000313" key="3">
    <source>
        <dbReference type="EMBL" id="CAD7088069.1"/>
    </source>
</evidence>
<dbReference type="InterPro" id="IPR011989">
    <property type="entry name" value="ARM-like"/>
</dbReference>
<keyword evidence="4" id="KW-1185">Reference proteome</keyword>
<organism evidence="3 4">
    <name type="scientific">Hermetia illucens</name>
    <name type="common">Black soldier fly</name>
    <dbReference type="NCBI Taxonomy" id="343691"/>
    <lineage>
        <taxon>Eukaryota</taxon>
        <taxon>Metazoa</taxon>
        <taxon>Ecdysozoa</taxon>
        <taxon>Arthropoda</taxon>
        <taxon>Hexapoda</taxon>
        <taxon>Insecta</taxon>
        <taxon>Pterygota</taxon>
        <taxon>Neoptera</taxon>
        <taxon>Endopterygota</taxon>
        <taxon>Diptera</taxon>
        <taxon>Brachycera</taxon>
        <taxon>Stratiomyomorpha</taxon>
        <taxon>Stratiomyidae</taxon>
        <taxon>Hermetiinae</taxon>
        <taxon>Hermetia</taxon>
    </lineage>
</organism>
<dbReference type="Proteomes" id="UP000594454">
    <property type="component" value="Chromosome 4"/>
</dbReference>
<feature type="repeat" description="ARM" evidence="1">
    <location>
        <begin position="694"/>
        <end position="738"/>
    </location>
</feature>
<evidence type="ECO:0000259" key="2">
    <source>
        <dbReference type="Pfam" id="PF14726"/>
    </source>
</evidence>
<sequence>MRHDIPEIRSRALKHIDGKIQRSLDLNEDIVFNPGSLLKHLIRWFGQKPLQDEENVLNLIVKILQSKYIDEAVQYLSKERLLKEFNKIEKIVQSNFLKKKVSEMIDLVERHRSPEDYEAQWTLPSVPDYNSLKLLSETLSTGSEDGLQHAFNYLEAAIADYPPEYFLQPPYIFNSLLLLSKKRSFESEVLLKILTSLTRSLAGRIKKRQLSKTYFSSEDNKLHSANNQITTQRYCIVLFNLCLEYYKTSSELENKPPPITIYNLQKEILDVIANDLHFYDFRNTVLIDLGNLARYFRQRYSSNESETALNRMLYIYILQIIIEVLDIETKKNVQLIPTAGKSKARYDPETYMSNSSYHDIHHLDSWMVELECALFDFSLKEMYGALYKKIKIYCKATEKNKLQILLNCENVLHPAVEVMKNHGRMPSEKLVTEGSEMIDTLLITKNIDFVPKLVDAIVDCVPLYDGNDKLKDCAETLLLKLLSHDDVNIRRTMYKECCNKAKHFFAEAMNGEVVVSGRSIGGAHRIPNFGIPVTASILNQIICQGYCDEDVIIQTNAETILVLILKSKPILGSNWKEILDILLPNLTLLQSSVANEKSSLSALLLKLYDPDDSGSDIDLLESIKGNLRFLFSRDEEIRRDGLSRIIYLVSTQPEAEIWTPNILQISDTILNDVCILNTPRNSEKIFTNGLYEKNTVRALLELLNSPDVEPSIRKTTLLQLNVMSQDPDLAEFIHNEHGWSLVLQAIENALKKTGSIDYPDAAIPAVGIIAKISLCVPEFRRELSKELNIYFLILRALFSYPYEDAFKQDCILLIFLLTFSTILIGSKRISIPEMCKGLQMPIFCQTISQENRHPDKSPLEQAYAELFADIIDSPRSNSSSEFQFTTNHSNDSISSLKQCALRFMRIQLAILWCDGLENVLNEVTNMEGNQNYPKFRSRNQIINYSDNISSLKEFLKYNADLNLRKTDIESVKISSRHESIKQFLYDASNATTHCHVAESIAKIHLCITVASKISSHQQKHILNTFKRFIMTPPNNAKDVALFENVLNLLAHLISAGNDDALFLIISELKIKHCLFWFILKNLTSSIWLYKATCKFLQLIVKQCIYHTDQNQLKSHLKSNKKEDDSNFYNQIFERILKISEEAFRLHDIDRFRLLLSLAQYISLSNSIDLDEGFSINIAKQMLDFIMKLKSFTQTGSHINKNALLIARNVLENISEIILDGKYLKCLSGLCAHQDFEIRALSWCILEKISRSLKGAHSLIKALSYLPGGFHACCLSTFLDFQETPIVRATAGGLLSNFLTYTKETPTGKILNMTVAPLCSNLPSSTANDGVQLLLQLFNKHRFYNRVEISLDYFYISDIILINEKDCIATCDIVRMYCSVFINFTELYPEILSLYLEFACFEKIFQIIKNVPLCITESSLNMLAEICNLLTKFLQADESLMLSLMSRDRCFIEILVNTLDWRLFENSIKSAPIHIIQVLRILAKEMLPYNMILNSISADVTGKFFTFICFATNCNDILLSRSCVEFVGVLLIRGQTGHFDFPTFHEILDTTEVLDGANLKINNKAIESERNSTKAKYASEVLLIVLFKLFASFDTSEKSKHSCEKQKLLSACSETLSVLLKHSKQARNIAARIQLFDYLLTKLQNIFDKMGMNCTDFIRKYGDVKKQPVIDSFISIFTILLNWYLEDTLADEKQILGLTKILLNTWPWINHSVDLRITFVKLLAFVSENSITVCKQFSSMIAGQTSTILQQLISLLVQETLKAKSSQIDATLLEIGLRAMSNCCSCIEGRLQSLKFNALDVFNKFHPSVTKSQKCWNPIILLWLKYWEIFSRYPEGATVRHMHLLCILITKSTKNIRYQCLTILRNMAFLNSNRAALCSSEDFLYISKSILCDGSRSEQILVLVAVWRLIAGNCKAKHAIKSTSIPKKIKMMHDEMIKSCYEVENDNLMNVLEILSKILE</sequence>
<name>A0A7R8UVX4_HERIL</name>
<dbReference type="OrthoDB" id="428850at2759"/>
<dbReference type="InterPro" id="IPR016024">
    <property type="entry name" value="ARM-type_fold"/>
</dbReference>
<dbReference type="GO" id="GO:0010457">
    <property type="term" value="P:centriole-centriole cohesion"/>
    <property type="evidence" value="ECO:0007669"/>
    <property type="project" value="TreeGrafter"/>
</dbReference>
<dbReference type="InterPro" id="IPR000225">
    <property type="entry name" value="Armadillo"/>
</dbReference>
<dbReference type="GO" id="GO:0007099">
    <property type="term" value="P:centriole replication"/>
    <property type="evidence" value="ECO:0007669"/>
    <property type="project" value="TreeGrafter"/>
</dbReference>